<evidence type="ECO:0000313" key="2">
    <source>
        <dbReference type="Proteomes" id="UP000055019"/>
    </source>
</evidence>
<protein>
    <submittedName>
        <fullName evidence="1">Uncharacterized protein</fullName>
    </submittedName>
</protein>
<keyword evidence="2" id="KW-1185">Reference proteome</keyword>
<accession>A0A158KYE3</accession>
<gene>
    <name evidence="1" type="ORF">AWB74_07426</name>
</gene>
<organism evidence="1 2">
    <name type="scientific">Caballeronia arvi</name>
    <dbReference type="NCBI Taxonomy" id="1777135"/>
    <lineage>
        <taxon>Bacteria</taxon>
        <taxon>Pseudomonadati</taxon>
        <taxon>Pseudomonadota</taxon>
        <taxon>Betaproteobacteria</taxon>
        <taxon>Burkholderiales</taxon>
        <taxon>Burkholderiaceae</taxon>
        <taxon>Caballeronia</taxon>
    </lineage>
</organism>
<reference evidence="1" key="1">
    <citation type="submission" date="2016-01" db="EMBL/GenBank/DDBJ databases">
        <authorList>
            <person name="Peeters C."/>
        </authorList>
    </citation>
    <scope>NUCLEOTIDE SEQUENCE [LARGE SCALE GENOMIC DNA]</scope>
    <source>
        <strain evidence="1">LMG 29317</strain>
    </source>
</reference>
<dbReference type="OrthoDB" id="9132334at2"/>
<dbReference type="AlphaFoldDB" id="A0A158KYE3"/>
<sequence>MAQEFFGDDDDFESLPDPEVARIVLELDRSITLNRRAAALRYIVQGNPVPLPVKPSRAELLVLTALVQTYGPLLFGDDFAPVRQRLVECGAVILVQQVVLADPALMGAEGSEDGQIAACLLDARPMFETLCRKFPGAFLSDARSLLKRFTTPPAPPLESEDGEHDDG</sequence>
<name>A0A158KYE3_9BURK</name>
<evidence type="ECO:0000313" key="1">
    <source>
        <dbReference type="EMBL" id="SAL85759.1"/>
    </source>
</evidence>
<proteinExistence type="predicted"/>
<dbReference type="RefSeq" id="WP_143749397.1">
    <property type="nucleotide sequence ID" value="NZ_FCOM02000064.1"/>
</dbReference>
<comment type="caution">
    <text evidence="1">The sequence shown here is derived from an EMBL/GenBank/DDBJ whole genome shotgun (WGS) entry which is preliminary data.</text>
</comment>
<dbReference type="Proteomes" id="UP000055019">
    <property type="component" value="Unassembled WGS sequence"/>
</dbReference>
<dbReference type="EMBL" id="FCOM02000064">
    <property type="protein sequence ID" value="SAL85759.1"/>
    <property type="molecule type" value="Genomic_DNA"/>
</dbReference>